<evidence type="ECO:0000313" key="1">
    <source>
        <dbReference type="EMBL" id="EKC30842.1"/>
    </source>
</evidence>
<proteinExistence type="predicted"/>
<protein>
    <submittedName>
        <fullName evidence="1">Uncharacterized protein</fullName>
    </submittedName>
</protein>
<dbReference type="HOGENOM" id="CLU_2906219_0_0_1"/>
<reference evidence="1" key="1">
    <citation type="journal article" date="2012" name="Nature">
        <title>The oyster genome reveals stress adaptation and complexity of shell formation.</title>
        <authorList>
            <person name="Zhang G."/>
            <person name="Fang X."/>
            <person name="Guo X."/>
            <person name="Li L."/>
            <person name="Luo R."/>
            <person name="Xu F."/>
            <person name="Yang P."/>
            <person name="Zhang L."/>
            <person name="Wang X."/>
            <person name="Qi H."/>
            <person name="Xiong Z."/>
            <person name="Que H."/>
            <person name="Xie Y."/>
            <person name="Holland P.W."/>
            <person name="Paps J."/>
            <person name="Zhu Y."/>
            <person name="Wu F."/>
            <person name="Chen Y."/>
            <person name="Wang J."/>
            <person name="Peng C."/>
            <person name="Meng J."/>
            <person name="Yang L."/>
            <person name="Liu J."/>
            <person name="Wen B."/>
            <person name="Zhang N."/>
            <person name="Huang Z."/>
            <person name="Zhu Q."/>
            <person name="Feng Y."/>
            <person name="Mount A."/>
            <person name="Hedgecock D."/>
            <person name="Xu Z."/>
            <person name="Liu Y."/>
            <person name="Domazet-Loso T."/>
            <person name="Du Y."/>
            <person name="Sun X."/>
            <person name="Zhang S."/>
            <person name="Liu B."/>
            <person name="Cheng P."/>
            <person name="Jiang X."/>
            <person name="Li J."/>
            <person name="Fan D."/>
            <person name="Wang W."/>
            <person name="Fu W."/>
            <person name="Wang T."/>
            <person name="Wang B."/>
            <person name="Zhang J."/>
            <person name="Peng Z."/>
            <person name="Li Y."/>
            <person name="Li N."/>
            <person name="Wang J."/>
            <person name="Chen M."/>
            <person name="He Y."/>
            <person name="Tan F."/>
            <person name="Song X."/>
            <person name="Zheng Q."/>
            <person name="Huang R."/>
            <person name="Yang H."/>
            <person name="Du X."/>
            <person name="Chen L."/>
            <person name="Yang M."/>
            <person name="Gaffney P.M."/>
            <person name="Wang S."/>
            <person name="Luo L."/>
            <person name="She Z."/>
            <person name="Ming Y."/>
            <person name="Huang W."/>
            <person name="Zhang S."/>
            <person name="Huang B."/>
            <person name="Zhang Y."/>
            <person name="Qu T."/>
            <person name="Ni P."/>
            <person name="Miao G."/>
            <person name="Wang J."/>
            <person name="Wang Q."/>
            <person name="Steinberg C.E."/>
            <person name="Wang H."/>
            <person name="Li N."/>
            <person name="Qian L."/>
            <person name="Zhang G."/>
            <person name="Li Y."/>
            <person name="Yang H."/>
            <person name="Liu X."/>
            <person name="Wang J."/>
            <person name="Yin Y."/>
            <person name="Wang J."/>
        </authorList>
    </citation>
    <scope>NUCLEOTIDE SEQUENCE [LARGE SCALE GENOMIC DNA]</scope>
    <source>
        <strain evidence="1">05x7-T-G4-1.051#20</strain>
    </source>
</reference>
<gene>
    <name evidence="1" type="ORF">CGI_10003206</name>
</gene>
<accession>K1Q321</accession>
<dbReference type="InParanoid" id="K1Q321"/>
<sequence length="62" mass="7124">MLGTPRESKEDSTFSYEVIIVQDPKSSSLEILFESVITLSYTGHLSKTQVTYRYLFSFVVVR</sequence>
<name>K1Q321_MAGGI</name>
<dbReference type="AlphaFoldDB" id="K1Q321"/>
<organism evidence="1">
    <name type="scientific">Magallana gigas</name>
    <name type="common">Pacific oyster</name>
    <name type="synonym">Crassostrea gigas</name>
    <dbReference type="NCBI Taxonomy" id="29159"/>
    <lineage>
        <taxon>Eukaryota</taxon>
        <taxon>Metazoa</taxon>
        <taxon>Spiralia</taxon>
        <taxon>Lophotrochozoa</taxon>
        <taxon>Mollusca</taxon>
        <taxon>Bivalvia</taxon>
        <taxon>Autobranchia</taxon>
        <taxon>Pteriomorphia</taxon>
        <taxon>Ostreida</taxon>
        <taxon>Ostreoidea</taxon>
        <taxon>Ostreidae</taxon>
        <taxon>Magallana</taxon>
    </lineage>
</organism>
<dbReference type="EMBL" id="JH817771">
    <property type="protein sequence ID" value="EKC30842.1"/>
    <property type="molecule type" value="Genomic_DNA"/>
</dbReference>